<keyword evidence="4" id="KW-1185">Reference proteome</keyword>
<dbReference type="OrthoDB" id="268932at2157"/>
<dbReference type="AlphaFoldDB" id="A0A830F743"/>
<feature type="domain" description="DUF8123" evidence="2">
    <location>
        <begin position="1"/>
        <end position="68"/>
    </location>
</feature>
<feature type="transmembrane region" description="Helical" evidence="1">
    <location>
        <begin position="41"/>
        <end position="66"/>
    </location>
</feature>
<keyword evidence="1" id="KW-0472">Membrane</keyword>
<accession>A0A830F743</accession>
<keyword evidence="1" id="KW-1133">Transmembrane helix</keyword>
<dbReference type="EMBL" id="BMPG01000004">
    <property type="protein sequence ID" value="GGL69757.1"/>
    <property type="molecule type" value="Genomic_DNA"/>
</dbReference>
<dbReference type="RefSeq" id="WP_188980315.1">
    <property type="nucleotide sequence ID" value="NZ_BMPG01000004.1"/>
</dbReference>
<reference evidence="3" key="1">
    <citation type="journal article" date="2014" name="Int. J. Syst. Evol. Microbiol.">
        <title>Complete genome sequence of Corynebacterium casei LMG S-19264T (=DSM 44701T), isolated from a smear-ripened cheese.</title>
        <authorList>
            <consortium name="US DOE Joint Genome Institute (JGI-PGF)"/>
            <person name="Walter F."/>
            <person name="Albersmeier A."/>
            <person name="Kalinowski J."/>
            <person name="Ruckert C."/>
        </authorList>
    </citation>
    <scope>NUCLEOTIDE SEQUENCE</scope>
    <source>
        <strain evidence="3">JCM 19596</strain>
    </source>
</reference>
<feature type="transmembrane region" description="Helical" evidence="1">
    <location>
        <begin position="12"/>
        <end position="35"/>
    </location>
</feature>
<sequence>MNARFDDIDTLDWVGIPMGVVLALVGLMTLVGMPWQYANSIAVTAGQILGSLLLLVGGLGFAYYLYSTR</sequence>
<keyword evidence="1" id="KW-0812">Transmembrane</keyword>
<protein>
    <recommendedName>
        <fullName evidence="2">DUF8123 domain-containing protein</fullName>
    </recommendedName>
</protein>
<evidence type="ECO:0000256" key="1">
    <source>
        <dbReference type="SAM" id="Phobius"/>
    </source>
</evidence>
<comment type="caution">
    <text evidence="3">The sequence shown here is derived from an EMBL/GenBank/DDBJ whole genome shotgun (WGS) entry which is preliminary data.</text>
</comment>
<evidence type="ECO:0000259" key="2">
    <source>
        <dbReference type="Pfam" id="PF26444"/>
    </source>
</evidence>
<organism evidence="3 4">
    <name type="scientific">Halocalculus aciditolerans</name>
    <dbReference type="NCBI Taxonomy" id="1383812"/>
    <lineage>
        <taxon>Archaea</taxon>
        <taxon>Methanobacteriati</taxon>
        <taxon>Methanobacteriota</taxon>
        <taxon>Stenosarchaea group</taxon>
        <taxon>Halobacteria</taxon>
        <taxon>Halobacteriales</taxon>
        <taxon>Halobacteriaceae</taxon>
        <taxon>Halocalculus</taxon>
    </lineage>
</organism>
<evidence type="ECO:0000313" key="3">
    <source>
        <dbReference type="EMBL" id="GGL69757.1"/>
    </source>
</evidence>
<proteinExistence type="predicted"/>
<dbReference type="Pfam" id="PF26444">
    <property type="entry name" value="DUF8123"/>
    <property type="match status" value="1"/>
</dbReference>
<gene>
    <name evidence="3" type="ORF">GCM10009039_29690</name>
</gene>
<reference evidence="3" key="2">
    <citation type="submission" date="2020-09" db="EMBL/GenBank/DDBJ databases">
        <authorList>
            <person name="Sun Q."/>
            <person name="Ohkuma M."/>
        </authorList>
    </citation>
    <scope>NUCLEOTIDE SEQUENCE</scope>
    <source>
        <strain evidence="3">JCM 19596</strain>
    </source>
</reference>
<name>A0A830F743_9EURY</name>
<dbReference type="Proteomes" id="UP000607197">
    <property type="component" value="Unassembled WGS sequence"/>
</dbReference>
<dbReference type="InterPro" id="IPR058436">
    <property type="entry name" value="DUF8123"/>
</dbReference>
<evidence type="ECO:0000313" key="4">
    <source>
        <dbReference type="Proteomes" id="UP000607197"/>
    </source>
</evidence>